<feature type="transmembrane region" description="Helical" evidence="2">
    <location>
        <begin position="82"/>
        <end position="102"/>
    </location>
</feature>
<dbReference type="Proteomes" id="UP000038010">
    <property type="component" value="Unassembled WGS sequence"/>
</dbReference>
<feature type="transmembrane region" description="Helical" evidence="2">
    <location>
        <begin position="7"/>
        <end position="29"/>
    </location>
</feature>
<feature type="region of interest" description="Disordered" evidence="1">
    <location>
        <begin position="175"/>
        <end position="218"/>
    </location>
</feature>
<sequence>MPTPTAPLLRLALIPTTITGLAFSATLVADGQWHFHAQRESMALLAFYAFSLLLSCVLIGLGHRFGTKKLQVGFGNTVPIEALYGAVDLLLGIAFLVLHVVINARVADDYYRVSMVVTYNAFAALTASALHFILAMYSLALALPVQSILQSWEAWQMSMSDCPACTDRTQGRVSIESDESVKSEGRMTRGGQKGKMSVANEEGEGEGDRLIMVDEGEA</sequence>
<evidence type="ECO:0000256" key="2">
    <source>
        <dbReference type="SAM" id="Phobius"/>
    </source>
</evidence>
<name>A0A0N1H8G9_9EURO</name>
<feature type="transmembrane region" description="Helical" evidence="2">
    <location>
        <begin position="41"/>
        <end position="61"/>
    </location>
</feature>
<evidence type="ECO:0000313" key="3">
    <source>
        <dbReference type="EMBL" id="KPI39420.1"/>
    </source>
</evidence>
<dbReference type="GeneID" id="28737267"/>
<keyword evidence="2" id="KW-0472">Membrane</keyword>
<feature type="transmembrane region" description="Helical" evidence="2">
    <location>
        <begin position="122"/>
        <end position="143"/>
    </location>
</feature>
<dbReference type="VEuPathDB" id="FungiDB:AB675_5195"/>
<dbReference type="RefSeq" id="XP_017999383.1">
    <property type="nucleotide sequence ID" value="XM_018145387.1"/>
</dbReference>
<dbReference type="AlphaFoldDB" id="A0A0N1H8G9"/>
<accession>A0A0N1H8G9</accession>
<keyword evidence="2" id="KW-1133">Transmembrane helix</keyword>
<organism evidence="3 4">
    <name type="scientific">Cyphellophora attinorum</name>
    <dbReference type="NCBI Taxonomy" id="1664694"/>
    <lineage>
        <taxon>Eukaryota</taxon>
        <taxon>Fungi</taxon>
        <taxon>Dikarya</taxon>
        <taxon>Ascomycota</taxon>
        <taxon>Pezizomycotina</taxon>
        <taxon>Eurotiomycetes</taxon>
        <taxon>Chaetothyriomycetidae</taxon>
        <taxon>Chaetothyriales</taxon>
        <taxon>Cyphellophoraceae</taxon>
        <taxon>Cyphellophora</taxon>
    </lineage>
</organism>
<keyword evidence="4" id="KW-1185">Reference proteome</keyword>
<comment type="caution">
    <text evidence="3">The sequence shown here is derived from an EMBL/GenBank/DDBJ whole genome shotgun (WGS) entry which is preliminary data.</text>
</comment>
<dbReference type="EMBL" id="LFJN01000015">
    <property type="protein sequence ID" value="KPI39420.1"/>
    <property type="molecule type" value="Genomic_DNA"/>
</dbReference>
<evidence type="ECO:0000313" key="4">
    <source>
        <dbReference type="Proteomes" id="UP000038010"/>
    </source>
</evidence>
<reference evidence="3 4" key="1">
    <citation type="submission" date="2015-06" db="EMBL/GenBank/DDBJ databases">
        <title>Draft genome of the ant-associated black yeast Phialophora attae CBS 131958.</title>
        <authorList>
            <person name="Moreno L.F."/>
            <person name="Stielow B.J."/>
            <person name="de Hoog S."/>
            <person name="Vicente V.A."/>
            <person name="Weiss V.A."/>
            <person name="de Vries M."/>
            <person name="Cruz L.M."/>
            <person name="Souza E.M."/>
        </authorList>
    </citation>
    <scope>NUCLEOTIDE SEQUENCE [LARGE SCALE GENOMIC DNA]</scope>
    <source>
        <strain evidence="3 4">CBS 131958</strain>
    </source>
</reference>
<proteinExistence type="predicted"/>
<keyword evidence="2" id="KW-0812">Transmembrane</keyword>
<gene>
    <name evidence="3" type="ORF">AB675_5195</name>
</gene>
<evidence type="ECO:0000256" key="1">
    <source>
        <dbReference type="SAM" id="MobiDB-lite"/>
    </source>
</evidence>
<protein>
    <submittedName>
        <fullName evidence="3">Uncharacterized protein</fullName>
    </submittedName>
</protein>